<feature type="region of interest" description="Disordered" evidence="1">
    <location>
        <begin position="45"/>
        <end position="67"/>
    </location>
</feature>
<comment type="caution">
    <text evidence="2">The sequence shown here is derived from an EMBL/GenBank/DDBJ whole genome shotgun (WGS) entry which is preliminary data.</text>
</comment>
<gene>
    <name evidence="2" type="ORF">PCOR1329_LOCUS60032</name>
</gene>
<sequence length="136" mass="14320">MGKAAAEPSDEEEVPEWAFGEEPVWLAAVRRFLEQPGLAILDVGPPAGAAARGRRGGADGAAPPPEELHVPLERVREWGRQALADGRAGRPLAVVGSTGEEAGEAVARLRDVGYAAVANLRTRAFLARVRVKPPEG</sequence>
<dbReference type="EMBL" id="CAUYUJ010017504">
    <property type="protein sequence ID" value="CAK0875347.1"/>
    <property type="molecule type" value="Genomic_DNA"/>
</dbReference>
<proteinExistence type="predicted"/>
<reference evidence="2" key="1">
    <citation type="submission" date="2023-10" db="EMBL/GenBank/DDBJ databases">
        <authorList>
            <person name="Chen Y."/>
            <person name="Shah S."/>
            <person name="Dougan E. K."/>
            <person name="Thang M."/>
            <person name="Chan C."/>
        </authorList>
    </citation>
    <scope>NUCLEOTIDE SEQUENCE [LARGE SCALE GENOMIC DNA]</scope>
</reference>
<dbReference type="Proteomes" id="UP001189429">
    <property type="component" value="Unassembled WGS sequence"/>
</dbReference>
<organism evidence="2 3">
    <name type="scientific">Prorocentrum cordatum</name>
    <dbReference type="NCBI Taxonomy" id="2364126"/>
    <lineage>
        <taxon>Eukaryota</taxon>
        <taxon>Sar</taxon>
        <taxon>Alveolata</taxon>
        <taxon>Dinophyceae</taxon>
        <taxon>Prorocentrales</taxon>
        <taxon>Prorocentraceae</taxon>
        <taxon>Prorocentrum</taxon>
    </lineage>
</organism>
<name>A0ABN9VPM4_9DINO</name>
<dbReference type="InterPro" id="IPR036873">
    <property type="entry name" value="Rhodanese-like_dom_sf"/>
</dbReference>
<dbReference type="SUPFAM" id="SSF52821">
    <property type="entry name" value="Rhodanese/Cell cycle control phosphatase"/>
    <property type="match status" value="1"/>
</dbReference>
<dbReference type="Gene3D" id="3.40.250.10">
    <property type="entry name" value="Rhodanese-like domain"/>
    <property type="match status" value="1"/>
</dbReference>
<protein>
    <submittedName>
        <fullName evidence="2">Uncharacterized protein</fullName>
    </submittedName>
</protein>
<evidence type="ECO:0000313" key="3">
    <source>
        <dbReference type="Proteomes" id="UP001189429"/>
    </source>
</evidence>
<accession>A0ABN9VPM4</accession>
<evidence type="ECO:0000313" key="2">
    <source>
        <dbReference type="EMBL" id="CAK0875347.1"/>
    </source>
</evidence>
<keyword evidence="3" id="KW-1185">Reference proteome</keyword>
<evidence type="ECO:0000256" key="1">
    <source>
        <dbReference type="SAM" id="MobiDB-lite"/>
    </source>
</evidence>